<dbReference type="InterPro" id="IPR009057">
    <property type="entry name" value="Homeodomain-like_sf"/>
</dbReference>
<dbReference type="GO" id="GO:0000981">
    <property type="term" value="F:DNA-binding transcription factor activity, RNA polymerase II-specific"/>
    <property type="evidence" value="ECO:0007669"/>
    <property type="project" value="InterPro"/>
</dbReference>
<feature type="DNA-binding region" description="Homeobox" evidence="6">
    <location>
        <begin position="424"/>
        <end position="483"/>
    </location>
</feature>
<keyword evidence="2" id="KW-0217">Developmental protein</keyword>
<keyword evidence="11" id="KW-1185">Reference proteome</keyword>
<dbReference type="EMBL" id="KQ976542">
    <property type="protein sequence ID" value="KYM81039.1"/>
    <property type="molecule type" value="Genomic_DNA"/>
</dbReference>
<feature type="region of interest" description="Disordered" evidence="8">
    <location>
        <begin position="216"/>
        <end position="362"/>
    </location>
</feature>
<dbReference type="Proteomes" id="UP000078540">
    <property type="component" value="Unassembled WGS sequence"/>
</dbReference>
<evidence type="ECO:0000256" key="1">
    <source>
        <dbReference type="ARBA" id="ARBA00004123"/>
    </source>
</evidence>
<feature type="region of interest" description="Disordered" evidence="8">
    <location>
        <begin position="399"/>
        <end position="429"/>
    </location>
</feature>
<evidence type="ECO:0000256" key="5">
    <source>
        <dbReference type="ARBA" id="ARBA00023242"/>
    </source>
</evidence>
<feature type="region of interest" description="Disordered" evidence="8">
    <location>
        <begin position="1"/>
        <end position="166"/>
    </location>
</feature>
<dbReference type="PANTHER" id="PTHR24336">
    <property type="entry name" value="TRANSCRIPTION FACTOR LBX"/>
    <property type="match status" value="1"/>
</dbReference>
<keyword evidence="4 6" id="KW-0371">Homeobox</keyword>
<evidence type="ECO:0000256" key="3">
    <source>
        <dbReference type="ARBA" id="ARBA00023125"/>
    </source>
</evidence>
<feature type="compositionally biased region" description="Basic residues" evidence="8">
    <location>
        <begin position="307"/>
        <end position="319"/>
    </location>
</feature>
<evidence type="ECO:0000313" key="11">
    <source>
        <dbReference type="Proteomes" id="UP000078540"/>
    </source>
</evidence>
<feature type="compositionally biased region" description="Basic residues" evidence="8">
    <location>
        <begin position="224"/>
        <end position="256"/>
    </location>
</feature>
<feature type="domain" description="Homeobox" evidence="9">
    <location>
        <begin position="422"/>
        <end position="482"/>
    </location>
</feature>
<dbReference type="PROSITE" id="PS50071">
    <property type="entry name" value="HOMEOBOX_2"/>
    <property type="match status" value="1"/>
</dbReference>
<feature type="compositionally biased region" description="Low complexity" evidence="8">
    <location>
        <begin position="320"/>
        <end position="336"/>
    </location>
</feature>
<evidence type="ECO:0000256" key="6">
    <source>
        <dbReference type="PROSITE-ProRule" id="PRU00108"/>
    </source>
</evidence>
<dbReference type="InterPro" id="IPR017970">
    <property type="entry name" value="Homeobox_CS"/>
</dbReference>
<evidence type="ECO:0000256" key="4">
    <source>
        <dbReference type="ARBA" id="ARBA00023155"/>
    </source>
</evidence>
<evidence type="ECO:0000259" key="9">
    <source>
        <dbReference type="PROSITE" id="PS50071"/>
    </source>
</evidence>
<dbReference type="AlphaFoldDB" id="A0A195BA15"/>
<dbReference type="Pfam" id="PF00046">
    <property type="entry name" value="Homeodomain"/>
    <property type="match status" value="1"/>
</dbReference>
<dbReference type="SUPFAM" id="SSF46689">
    <property type="entry name" value="Homeodomain-like"/>
    <property type="match status" value="1"/>
</dbReference>
<keyword evidence="5 6" id="KW-0539">Nucleus</keyword>
<dbReference type="CDD" id="cd00086">
    <property type="entry name" value="homeodomain"/>
    <property type="match status" value="1"/>
</dbReference>
<gene>
    <name evidence="10" type="ORF">ALC53_08380</name>
</gene>
<feature type="compositionally biased region" description="Basic and acidic residues" evidence="8">
    <location>
        <begin position="77"/>
        <end position="98"/>
    </location>
</feature>
<feature type="compositionally biased region" description="Polar residues" evidence="8">
    <location>
        <begin position="410"/>
        <end position="419"/>
    </location>
</feature>
<sequence>MCTTEMTESYTMSPSTTVSSSAVTPGCVSGSSAHRRTSCRGSPGRGDVQDDEDEISVGCPSPLPLVVATPNTEDELASSREDYVDRLSPRRIYPRDSMTEDEERDYSRNGEYRMSNGRTSSRARESGDSVTTLRDDEEDEEEEEEVDSRTGNSGAAAAGTTDDYFKPLKRLKMVQMQHSDEEDERERESNDRGVKSFSILDILSHRPKAKIVRPWDTTDSGLTHQHRHHLQQQQQHHHHHHHHHQHHLHHHHHSSHPSHATGPRDLSLMGMSLASMSGSISEPPLSSSSSSGRSSVSDSGSPDPLAHHHHHHAALHHAGIHPGLHHPALQQPQQQQLKRKMPQQHGSHAGQNGKRTTGQGSPLDALFQMTSKTFDAGEHSQGKLSNFVARSSVQRCKLEKKEQESEKQANHLNLFNNRQQPKKKRKSRTAFTNQQIFELEKRFLYQKYLSPADRDEIAAQLGLSNAQVITWFQNRRAKLKRDMEELKKDVQTVNPLLVAQHHKTFLENVQDLGILKKRPLPNSMDEKS</sequence>
<dbReference type="PRINTS" id="PR00031">
    <property type="entry name" value="HTHREPRESSR"/>
</dbReference>
<feature type="compositionally biased region" description="Low complexity" evidence="8">
    <location>
        <begin position="9"/>
        <end position="25"/>
    </location>
</feature>
<dbReference type="InterPro" id="IPR000047">
    <property type="entry name" value="HTH_motif"/>
</dbReference>
<proteinExistence type="predicted"/>
<protein>
    <submittedName>
        <fullName evidence="10">Transcription factor LBX1</fullName>
    </submittedName>
</protein>
<name>A0A195BA15_9HYME</name>
<dbReference type="GO" id="GO:1990837">
    <property type="term" value="F:sequence-specific double-stranded DNA binding"/>
    <property type="evidence" value="ECO:0007669"/>
    <property type="project" value="TreeGrafter"/>
</dbReference>
<dbReference type="PROSITE" id="PS00027">
    <property type="entry name" value="HOMEOBOX_1"/>
    <property type="match status" value="1"/>
</dbReference>
<evidence type="ECO:0000256" key="7">
    <source>
        <dbReference type="RuleBase" id="RU000682"/>
    </source>
</evidence>
<evidence type="ECO:0000256" key="8">
    <source>
        <dbReference type="SAM" id="MobiDB-lite"/>
    </source>
</evidence>
<dbReference type="InterPro" id="IPR051892">
    <property type="entry name" value="LBX_TF"/>
</dbReference>
<keyword evidence="3 6" id="KW-0238">DNA-binding</keyword>
<feature type="compositionally biased region" description="Low complexity" evidence="8">
    <location>
        <begin position="266"/>
        <end position="304"/>
    </location>
</feature>
<comment type="subcellular location">
    <subcellularLocation>
        <location evidence="1 6 7">Nucleus</location>
    </subcellularLocation>
</comment>
<evidence type="ECO:0000313" key="10">
    <source>
        <dbReference type="EMBL" id="KYM81039.1"/>
    </source>
</evidence>
<evidence type="ECO:0000256" key="2">
    <source>
        <dbReference type="ARBA" id="ARBA00022473"/>
    </source>
</evidence>
<dbReference type="PANTHER" id="PTHR24336:SF8">
    <property type="entry name" value="LADYBIRD EARLY-RELATED"/>
    <property type="match status" value="1"/>
</dbReference>
<feature type="compositionally biased region" description="Acidic residues" evidence="8">
    <location>
        <begin position="135"/>
        <end position="146"/>
    </location>
</feature>
<organism evidence="10 11">
    <name type="scientific">Atta colombica</name>
    <dbReference type="NCBI Taxonomy" id="520822"/>
    <lineage>
        <taxon>Eukaryota</taxon>
        <taxon>Metazoa</taxon>
        <taxon>Ecdysozoa</taxon>
        <taxon>Arthropoda</taxon>
        <taxon>Hexapoda</taxon>
        <taxon>Insecta</taxon>
        <taxon>Pterygota</taxon>
        <taxon>Neoptera</taxon>
        <taxon>Endopterygota</taxon>
        <taxon>Hymenoptera</taxon>
        <taxon>Apocrita</taxon>
        <taxon>Aculeata</taxon>
        <taxon>Formicoidea</taxon>
        <taxon>Formicidae</taxon>
        <taxon>Myrmicinae</taxon>
        <taxon>Atta</taxon>
    </lineage>
</organism>
<feature type="compositionally biased region" description="Basic and acidic residues" evidence="8">
    <location>
        <begin position="399"/>
        <end position="409"/>
    </location>
</feature>
<accession>A0A195BA15</accession>
<dbReference type="InterPro" id="IPR001356">
    <property type="entry name" value="HD"/>
</dbReference>
<dbReference type="GO" id="GO:0005634">
    <property type="term" value="C:nucleus"/>
    <property type="evidence" value="ECO:0007669"/>
    <property type="project" value="UniProtKB-SubCell"/>
</dbReference>
<dbReference type="FunFam" id="1.10.10.60:FF:000098">
    <property type="entry name" value="Transcription factor LBX1"/>
    <property type="match status" value="1"/>
</dbReference>
<dbReference type="Gene3D" id="1.10.10.60">
    <property type="entry name" value="Homeodomain-like"/>
    <property type="match status" value="1"/>
</dbReference>
<dbReference type="SMART" id="SM00389">
    <property type="entry name" value="HOX"/>
    <property type="match status" value="1"/>
</dbReference>
<reference evidence="10 11" key="1">
    <citation type="submission" date="2015-09" db="EMBL/GenBank/DDBJ databases">
        <title>Atta colombica WGS genome.</title>
        <authorList>
            <person name="Nygaard S."/>
            <person name="Hu H."/>
            <person name="Boomsma J."/>
            <person name="Zhang G."/>
        </authorList>
    </citation>
    <scope>NUCLEOTIDE SEQUENCE [LARGE SCALE GENOMIC DNA]</scope>
    <source>
        <strain evidence="10">Treedump-2</strain>
        <tissue evidence="10">Whole body</tissue>
    </source>
</reference>
<feature type="compositionally biased region" description="Polar residues" evidence="8">
    <location>
        <begin position="349"/>
        <end position="360"/>
    </location>
</feature>